<dbReference type="Gene3D" id="3.40.50.720">
    <property type="entry name" value="NAD(P)-binding Rossmann-like Domain"/>
    <property type="match status" value="1"/>
</dbReference>
<dbReference type="Proteomes" id="UP000185192">
    <property type="component" value="Unassembled WGS sequence"/>
</dbReference>
<keyword evidence="2" id="KW-0560">Oxidoreductase</keyword>
<dbReference type="GO" id="GO:0016491">
    <property type="term" value="F:oxidoreductase activity"/>
    <property type="evidence" value="ECO:0007669"/>
    <property type="project" value="UniProtKB-KW"/>
</dbReference>
<evidence type="ECO:0000313" key="3">
    <source>
        <dbReference type="EMBL" id="SIN65593.1"/>
    </source>
</evidence>
<keyword evidence="4" id="KW-1185">Reference proteome</keyword>
<dbReference type="AlphaFoldDB" id="A0A1N6D4D2"/>
<dbReference type="OrthoDB" id="9793325at2"/>
<dbReference type="STRING" id="1123272.SAMN02745824_1524"/>
<comment type="similarity">
    <text evidence="1">Belongs to the short-chain dehydrogenases/reductases (SDR) family.</text>
</comment>
<sequence length="251" mass="27284">MNLNMEGRKGIVTGATKGIGNRIAQAMLESGMSLAFCARNQDEIDTVAKEWTDKGHKVQGTSVDVGDGEAYRKWLKDAAEWLGGCNAFVPNVSAGGGAEEENWRNNFEVDLMGTVRGMDVLRPYLAENNGSAVFIVSTAALEHYPFVQAYNVMKAGLIVYAKQLSQVVAKDGIRINCVSPGAIMFPGGNWERHKVNYPDYYENTVASIPFGRLGTPEEIADAVIFLLSERASWITGINVTVDGGQTKRVSL</sequence>
<dbReference type="RefSeq" id="WP_074204436.1">
    <property type="nucleotide sequence ID" value="NZ_FSQW01000001.1"/>
</dbReference>
<evidence type="ECO:0000313" key="4">
    <source>
        <dbReference type="Proteomes" id="UP000185192"/>
    </source>
</evidence>
<evidence type="ECO:0000256" key="1">
    <source>
        <dbReference type="ARBA" id="ARBA00006484"/>
    </source>
</evidence>
<accession>A0A1N6D4D2</accession>
<reference evidence="4" key="1">
    <citation type="submission" date="2016-11" db="EMBL/GenBank/DDBJ databases">
        <authorList>
            <person name="Varghese N."/>
            <person name="Submissions S."/>
        </authorList>
    </citation>
    <scope>NUCLEOTIDE SEQUENCE [LARGE SCALE GENOMIC DNA]</scope>
    <source>
        <strain evidence="4">DSM 22363</strain>
    </source>
</reference>
<protein>
    <submittedName>
        <fullName evidence="3">NAD(P)-dependent dehydrogenase, short-chain alcohol dehydrogenase family</fullName>
    </submittedName>
</protein>
<proteinExistence type="inferred from homology"/>
<dbReference type="PANTHER" id="PTHR43943">
    <property type="entry name" value="DEHYDROGENASE/REDUCTASE (SDR FAMILY) MEMBER 4"/>
    <property type="match status" value="1"/>
</dbReference>
<dbReference type="SUPFAM" id="SSF51735">
    <property type="entry name" value="NAD(P)-binding Rossmann-fold domains"/>
    <property type="match status" value="1"/>
</dbReference>
<dbReference type="PANTHER" id="PTHR43943:SF17">
    <property type="entry name" value="3-PHENYLPROPIONATE-DIHYDRODIOL_CINNAMIC ACID-DIHYDRODIOL DEHYDROGENASE"/>
    <property type="match status" value="1"/>
</dbReference>
<organism evidence="3 4">
    <name type="scientific">Parasphingorhabdus marina DSM 22363</name>
    <dbReference type="NCBI Taxonomy" id="1123272"/>
    <lineage>
        <taxon>Bacteria</taxon>
        <taxon>Pseudomonadati</taxon>
        <taxon>Pseudomonadota</taxon>
        <taxon>Alphaproteobacteria</taxon>
        <taxon>Sphingomonadales</taxon>
        <taxon>Sphingomonadaceae</taxon>
        <taxon>Parasphingorhabdus</taxon>
    </lineage>
</organism>
<gene>
    <name evidence="3" type="ORF">SAMN02745824_1524</name>
</gene>
<dbReference type="EMBL" id="FSQW01000001">
    <property type="protein sequence ID" value="SIN65593.1"/>
    <property type="molecule type" value="Genomic_DNA"/>
</dbReference>
<name>A0A1N6D4D2_9SPHN</name>
<dbReference type="Pfam" id="PF13561">
    <property type="entry name" value="adh_short_C2"/>
    <property type="match status" value="1"/>
</dbReference>
<dbReference type="PRINTS" id="PR00081">
    <property type="entry name" value="GDHRDH"/>
</dbReference>
<dbReference type="InterPro" id="IPR002347">
    <property type="entry name" value="SDR_fam"/>
</dbReference>
<dbReference type="InterPro" id="IPR036291">
    <property type="entry name" value="NAD(P)-bd_dom_sf"/>
</dbReference>
<evidence type="ECO:0000256" key="2">
    <source>
        <dbReference type="ARBA" id="ARBA00023002"/>
    </source>
</evidence>